<evidence type="ECO:0000256" key="3">
    <source>
        <dbReference type="ARBA" id="ARBA00023163"/>
    </source>
</evidence>
<accession>A0A5J4WR18</accession>
<dbReference type="EMBL" id="SNRW01001149">
    <property type="protein sequence ID" value="KAA6397577.1"/>
    <property type="molecule type" value="Genomic_DNA"/>
</dbReference>
<dbReference type="NCBIfam" id="NF002208">
    <property type="entry name" value="PRK01099.1-3"/>
    <property type="match status" value="1"/>
</dbReference>
<organism evidence="7 8">
    <name type="scientific">Streblomastix strix</name>
    <dbReference type="NCBI Taxonomy" id="222440"/>
    <lineage>
        <taxon>Eukaryota</taxon>
        <taxon>Metamonada</taxon>
        <taxon>Preaxostyla</taxon>
        <taxon>Oxymonadida</taxon>
        <taxon>Streblomastigidae</taxon>
        <taxon>Streblomastix</taxon>
    </lineage>
</organism>
<dbReference type="SMART" id="SM01409">
    <property type="entry name" value="RNA_pol_Rpb6"/>
    <property type="match status" value="1"/>
</dbReference>
<keyword evidence="3" id="KW-0804">Transcription</keyword>
<dbReference type="GO" id="GO:0005666">
    <property type="term" value="C:RNA polymerase III complex"/>
    <property type="evidence" value="ECO:0007669"/>
    <property type="project" value="TreeGrafter"/>
</dbReference>
<gene>
    <name evidence="7" type="ORF">EZS28_006896</name>
</gene>
<reference evidence="7 8" key="1">
    <citation type="submission" date="2019-03" db="EMBL/GenBank/DDBJ databases">
        <title>Single cell metagenomics reveals metabolic interactions within the superorganism composed of flagellate Streblomastix strix and complex community of Bacteroidetes bacteria on its surface.</title>
        <authorList>
            <person name="Treitli S.C."/>
            <person name="Kolisko M."/>
            <person name="Husnik F."/>
            <person name="Keeling P."/>
            <person name="Hampl V."/>
        </authorList>
    </citation>
    <scope>NUCLEOTIDE SEQUENCE [LARGE SCALE GENOMIC DNA]</scope>
    <source>
        <strain evidence="7">ST1C</strain>
    </source>
</reference>
<feature type="compositionally biased region" description="Basic and acidic residues" evidence="6">
    <location>
        <begin position="7"/>
        <end position="16"/>
    </location>
</feature>
<dbReference type="Proteomes" id="UP000324800">
    <property type="component" value="Unassembled WGS sequence"/>
</dbReference>
<dbReference type="PIRSF" id="PIRSF000778">
    <property type="entry name" value="RpoK/RPB6"/>
    <property type="match status" value="1"/>
</dbReference>
<comment type="subcellular location">
    <subcellularLocation>
        <location evidence="1">Nucleus</location>
    </subcellularLocation>
</comment>
<comment type="similarity">
    <text evidence="5">Belongs to the archaeal Rpo6/eukaryotic RPB6 RNA polymerase subunit family.</text>
</comment>
<protein>
    <submittedName>
        <fullName evidence="7">DNA-directed RNA polymerases I, II, and III subunit RPABC2</fullName>
    </submittedName>
</protein>
<dbReference type="OrthoDB" id="259769at2759"/>
<dbReference type="PROSITE" id="PS01111">
    <property type="entry name" value="RNA_POL_K_14KD"/>
    <property type="match status" value="1"/>
</dbReference>
<dbReference type="GO" id="GO:0005665">
    <property type="term" value="C:RNA polymerase II, core complex"/>
    <property type="evidence" value="ECO:0007669"/>
    <property type="project" value="InterPro"/>
</dbReference>
<comment type="caution">
    <text evidence="7">The sequence shown here is derived from an EMBL/GenBank/DDBJ whole genome shotgun (WGS) entry which is preliminary data.</text>
</comment>
<proteinExistence type="inferred from homology"/>
<evidence type="ECO:0000256" key="1">
    <source>
        <dbReference type="ARBA" id="ARBA00004123"/>
    </source>
</evidence>
<dbReference type="InterPro" id="IPR028363">
    <property type="entry name" value="RPB6"/>
</dbReference>
<dbReference type="GO" id="GO:0003899">
    <property type="term" value="F:DNA-directed RNA polymerase activity"/>
    <property type="evidence" value="ECO:0007669"/>
    <property type="project" value="InterPro"/>
</dbReference>
<dbReference type="InterPro" id="IPR020708">
    <property type="entry name" value="DNA-dir_RNA_polK_14-18kDa_CS"/>
</dbReference>
<evidence type="ECO:0000256" key="5">
    <source>
        <dbReference type="ARBA" id="ARBA00025773"/>
    </source>
</evidence>
<dbReference type="SUPFAM" id="SSF63562">
    <property type="entry name" value="RPB6/omega subunit-like"/>
    <property type="match status" value="1"/>
</dbReference>
<dbReference type="PANTHER" id="PTHR47227:SF5">
    <property type="entry name" value="DNA-DIRECTED RNA POLYMERASES I, II, AND III SUBUNIT RPABC2"/>
    <property type="match status" value="1"/>
</dbReference>
<dbReference type="GO" id="GO:0006366">
    <property type="term" value="P:transcription by RNA polymerase II"/>
    <property type="evidence" value="ECO:0007669"/>
    <property type="project" value="TreeGrafter"/>
</dbReference>
<dbReference type="GO" id="GO:0003677">
    <property type="term" value="F:DNA binding"/>
    <property type="evidence" value="ECO:0007669"/>
    <property type="project" value="InterPro"/>
</dbReference>
<dbReference type="InterPro" id="IPR006110">
    <property type="entry name" value="Pol_omega/Rpo6/RPB6"/>
</dbReference>
<evidence type="ECO:0000256" key="4">
    <source>
        <dbReference type="ARBA" id="ARBA00023242"/>
    </source>
</evidence>
<feature type="region of interest" description="Disordered" evidence="6">
    <location>
        <begin position="1"/>
        <end position="29"/>
    </location>
</feature>
<dbReference type="GO" id="GO:0042797">
    <property type="term" value="P:tRNA transcription by RNA polymerase III"/>
    <property type="evidence" value="ECO:0007669"/>
    <property type="project" value="TreeGrafter"/>
</dbReference>
<evidence type="ECO:0000313" key="8">
    <source>
        <dbReference type="Proteomes" id="UP000324800"/>
    </source>
</evidence>
<dbReference type="PIRSF" id="PIRSF500154">
    <property type="entry name" value="RPB6"/>
    <property type="match status" value="1"/>
</dbReference>
<dbReference type="GO" id="GO:0006360">
    <property type="term" value="P:transcription by RNA polymerase I"/>
    <property type="evidence" value="ECO:0007669"/>
    <property type="project" value="TreeGrafter"/>
</dbReference>
<sequence>MSTDNVDIVHKGDKKAQSNAKKKIRKEDRTTTPYLTKFERARLLGARALQLSMDAPPMVSTQGLHDPLLIAEKELEERKIPMIVRRFLPDGSYEDWELDELIVETFKEM</sequence>
<dbReference type="AlphaFoldDB" id="A0A5J4WR18"/>
<evidence type="ECO:0000256" key="6">
    <source>
        <dbReference type="SAM" id="MobiDB-lite"/>
    </source>
</evidence>
<evidence type="ECO:0000256" key="2">
    <source>
        <dbReference type="ARBA" id="ARBA00022478"/>
    </source>
</evidence>
<dbReference type="NCBIfam" id="NF002207">
    <property type="entry name" value="PRK01099.1-2"/>
    <property type="match status" value="1"/>
</dbReference>
<dbReference type="InterPro" id="IPR036161">
    <property type="entry name" value="RPB6/omega-like_sf"/>
</dbReference>
<keyword evidence="4" id="KW-0539">Nucleus</keyword>
<dbReference type="Pfam" id="PF01192">
    <property type="entry name" value="RNA_pol_Rpb6"/>
    <property type="match status" value="1"/>
</dbReference>
<evidence type="ECO:0000313" key="7">
    <source>
        <dbReference type="EMBL" id="KAA6397577.1"/>
    </source>
</evidence>
<dbReference type="GO" id="GO:0005736">
    <property type="term" value="C:RNA polymerase I complex"/>
    <property type="evidence" value="ECO:0007669"/>
    <property type="project" value="TreeGrafter"/>
</dbReference>
<keyword evidence="2 7" id="KW-0240">DNA-directed RNA polymerase</keyword>
<dbReference type="HAMAP" id="MF_00192">
    <property type="entry name" value="RNApol_arch_Rpo6"/>
    <property type="match status" value="1"/>
</dbReference>
<dbReference type="PANTHER" id="PTHR47227">
    <property type="entry name" value="DNA-DIRECTED RNA POLYMERASE SUBUNIT K"/>
    <property type="match status" value="1"/>
</dbReference>
<name>A0A5J4WR18_9EUKA</name>
<dbReference type="Gene3D" id="3.90.940.10">
    <property type="match status" value="1"/>
</dbReference>
<dbReference type="InterPro" id="IPR006111">
    <property type="entry name" value="Rpo6/Rpb6"/>
</dbReference>